<keyword evidence="1" id="KW-0378">Hydrolase</keyword>
<keyword evidence="1" id="KW-0227">DNA damage</keyword>
<accession>A0A816T814</accession>
<protein>
    <recommendedName>
        <fullName evidence="1">ATP-dependent DNA helicase</fullName>
        <ecNumber evidence="1">5.6.2.3</ecNumber>
    </recommendedName>
</protein>
<dbReference type="EMBL" id="CAJNRG010013262">
    <property type="protein sequence ID" value="CAF2146830.1"/>
    <property type="molecule type" value="Genomic_DNA"/>
</dbReference>
<proteinExistence type="inferred from homology"/>
<dbReference type="SUPFAM" id="SSF52540">
    <property type="entry name" value="P-loop containing nucleoside triphosphate hydrolases"/>
    <property type="match status" value="1"/>
</dbReference>
<keyword evidence="1" id="KW-0347">Helicase</keyword>
<dbReference type="Proteomes" id="UP000663887">
    <property type="component" value="Unassembled WGS sequence"/>
</dbReference>
<reference evidence="3" key="1">
    <citation type="submission" date="2021-02" db="EMBL/GenBank/DDBJ databases">
        <authorList>
            <person name="Nowell W R."/>
        </authorList>
    </citation>
    <scope>NUCLEOTIDE SEQUENCE</scope>
</reference>
<feature type="domain" description="DNA helicase Pif1-like DEAD-box helicase" evidence="2">
    <location>
        <begin position="3"/>
        <end position="77"/>
    </location>
</feature>
<dbReference type="GO" id="GO:0000723">
    <property type="term" value="P:telomere maintenance"/>
    <property type="evidence" value="ECO:0007669"/>
    <property type="project" value="InterPro"/>
</dbReference>
<comment type="similarity">
    <text evidence="1">Belongs to the helicase family.</text>
</comment>
<comment type="catalytic activity">
    <reaction evidence="1">
        <text>ATP + H2O = ADP + phosphate + H(+)</text>
        <dbReference type="Rhea" id="RHEA:13065"/>
        <dbReference type="ChEBI" id="CHEBI:15377"/>
        <dbReference type="ChEBI" id="CHEBI:15378"/>
        <dbReference type="ChEBI" id="CHEBI:30616"/>
        <dbReference type="ChEBI" id="CHEBI:43474"/>
        <dbReference type="ChEBI" id="CHEBI:456216"/>
        <dbReference type="EC" id="5.6.2.3"/>
    </reaction>
</comment>
<dbReference type="AlphaFoldDB" id="A0A816T814"/>
<evidence type="ECO:0000313" key="3">
    <source>
        <dbReference type="EMBL" id="CAF2097565.1"/>
    </source>
</evidence>
<dbReference type="EC" id="5.6.2.3" evidence="1"/>
<gene>
    <name evidence="3" type="ORF">WKI299_LOCUS19477</name>
    <name evidence="4" type="ORF">XDN619_LOCUS27914</name>
</gene>
<dbReference type="Pfam" id="PF05970">
    <property type="entry name" value="PIF1"/>
    <property type="match status" value="1"/>
</dbReference>
<evidence type="ECO:0000313" key="4">
    <source>
        <dbReference type="EMBL" id="CAF2146830.1"/>
    </source>
</evidence>
<keyword evidence="1" id="KW-0067">ATP-binding</keyword>
<dbReference type="EMBL" id="CAJNRF010008108">
    <property type="protein sequence ID" value="CAF2097565.1"/>
    <property type="molecule type" value="Genomic_DNA"/>
</dbReference>
<dbReference type="GO" id="GO:0006281">
    <property type="term" value="P:DNA repair"/>
    <property type="evidence" value="ECO:0007669"/>
    <property type="project" value="UniProtKB-KW"/>
</dbReference>
<organism evidence="3 5">
    <name type="scientific">Rotaria magnacalcarata</name>
    <dbReference type="NCBI Taxonomy" id="392030"/>
    <lineage>
        <taxon>Eukaryota</taxon>
        <taxon>Metazoa</taxon>
        <taxon>Spiralia</taxon>
        <taxon>Gnathifera</taxon>
        <taxon>Rotifera</taxon>
        <taxon>Eurotatoria</taxon>
        <taxon>Bdelloidea</taxon>
        <taxon>Philodinida</taxon>
        <taxon>Philodinidae</taxon>
        <taxon>Rotaria</taxon>
    </lineage>
</organism>
<keyword evidence="1" id="KW-0547">Nucleotide-binding</keyword>
<evidence type="ECO:0000259" key="2">
    <source>
        <dbReference type="Pfam" id="PF05970"/>
    </source>
</evidence>
<dbReference type="InterPro" id="IPR010285">
    <property type="entry name" value="DNA_helicase_pif1-like_DEAD"/>
</dbReference>
<sequence length="98" mass="10807">MNTNAPFIGKSMVLGGDFRQVLPVVRLANMSQLIAATLKSSEFWSYFKTIHLSKNMRQGLSEEEFSEWLIKLGNGNGELPASENDEIDLPTGCISDGN</sequence>
<comment type="cofactor">
    <cofactor evidence="1">
        <name>Mg(2+)</name>
        <dbReference type="ChEBI" id="CHEBI:18420"/>
    </cofactor>
</comment>
<dbReference type="GO" id="GO:0005524">
    <property type="term" value="F:ATP binding"/>
    <property type="evidence" value="ECO:0007669"/>
    <property type="project" value="UniProtKB-KW"/>
</dbReference>
<dbReference type="Proteomes" id="UP000663856">
    <property type="component" value="Unassembled WGS sequence"/>
</dbReference>
<dbReference type="GO" id="GO:0016787">
    <property type="term" value="F:hydrolase activity"/>
    <property type="evidence" value="ECO:0007669"/>
    <property type="project" value="UniProtKB-KW"/>
</dbReference>
<evidence type="ECO:0000256" key="1">
    <source>
        <dbReference type="RuleBase" id="RU363044"/>
    </source>
</evidence>
<name>A0A816T814_9BILA</name>
<keyword evidence="1" id="KW-0234">DNA repair</keyword>
<dbReference type="PANTHER" id="PTHR10492:SF57">
    <property type="entry name" value="ATP-DEPENDENT DNA HELICASE"/>
    <property type="match status" value="1"/>
</dbReference>
<comment type="caution">
    <text evidence="3">The sequence shown here is derived from an EMBL/GenBank/DDBJ whole genome shotgun (WGS) entry which is preliminary data.</text>
</comment>
<dbReference type="GO" id="GO:0006310">
    <property type="term" value="P:DNA recombination"/>
    <property type="evidence" value="ECO:0007669"/>
    <property type="project" value="UniProtKB-KW"/>
</dbReference>
<keyword evidence="1" id="KW-0233">DNA recombination</keyword>
<evidence type="ECO:0000313" key="5">
    <source>
        <dbReference type="Proteomes" id="UP000663856"/>
    </source>
</evidence>
<dbReference type="GO" id="GO:0043139">
    <property type="term" value="F:5'-3' DNA helicase activity"/>
    <property type="evidence" value="ECO:0007669"/>
    <property type="project" value="UniProtKB-EC"/>
</dbReference>
<dbReference type="PANTHER" id="PTHR10492">
    <property type="match status" value="1"/>
</dbReference>
<dbReference type="InterPro" id="IPR027417">
    <property type="entry name" value="P-loop_NTPase"/>
</dbReference>